<evidence type="ECO:0000256" key="9">
    <source>
        <dbReference type="RuleBase" id="RU361277"/>
    </source>
</evidence>
<evidence type="ECO:0000313" key="12">
    <source>
        <dbReference type="Proteomes" id="UP001566132"/>
    </source>
</evidence>
<dbReference type="PANTHER" id="PTHR43161">
    <property type="entry name" value="SORBITOL DEHYDROGENASE"/>
    <property type="match status" value="1"/>
</dbReference>
<dbReference type="FunFam" id="3.40.50.720:FF:000068">
    <property type="entry name" value="Sorbitol dehydrogenase"/>
    <property type="match status" value="1"/>
</dbReference>
<evidence type="ECO:0000256" key="3">
    <source>
        <dbReference type="ARBA" id="ARBA00022723"/>
    </source>
</evidence>
<evidence type="ECO:0000256" key="2">
    <source>
        <dbReference type="ARBA" id="ARBA00008072"/>
    </source>
</evidence>
<evidence type="ECO:0000313" key="11">
    <source>
        <dbReference type="EMBL" id="KAL1494455.1"/>
    </source>
</evidence>
<protein>
    <recommendedName>
        <fullName evidence="7">Sorbitol dehydrogenase</fullName>
    </recommendedName>
    <alternativeName>
        <fullName evidence="8">Polyol dehydrogenase</fullName>
    </alternativeName>
</protein>
<dbReference type="SUPFAM" id="SSF50129">
    <property type="entry name" value="GroES-like"/>
    <property type="match status" value="1"/>
</dbReference>
<comment type="caution">
    <text evidence="11">The sequence shown here is derived from an EMBL/GenBank/DDBJ whole genome shotgun (WGS) entry which is preliminary data.</text>
</comment>
<sequence>MADLNEYSRPNMKHSEIWRRFYIGSSTPDLPAFGKTPDPNHNPFIFDQQDLEQADTENSLGRISTCNSSLRNQVNISASCQSERSNNKKNLAAILYGPRDLRLEYRQMPTIKGHQVLLNVEVCGICGTDVRIYEDGRLGPFTLKDPMVIGHEASGTVMEVGKCVTNLKPGDKVAIEPQVPCRMCRMCKTGNYHMCPNLYFCAAPPNDGNLCQYFTHDADFCHKVPCHLDQEVATLMEPLAVAVHACKKGRITSGDDVLILGSGAIGLATMLAAKAYGASSVFVLDIDDYKLRKAIDLGADCVINTKNLDEEETVRKICQLVGHAPNKTIECCGLEAAIRIGILATKPCGTVVMVGLGADNQCLPVMNSVYKEINIIGSMRYANDYETAIDMVSRGKVDIKPIITHRFKLEDACDAFEFASKKEEQIKVLIHVNPDWIPDESAKC</sequence>
<keyword evidence="12" id="KW-1185">Reference proteome</keyword>
<dbReference type="CDD" id="cd05285">
    <property type="entry name" value="sorbitol_DH"/>
    <property type="match status" value="1"/>
</dbReference>
<evidence type="ECO:0000256" key="6">
    <source>
        <dbReference type="ARBA" id="ARBA00023027"/>
    </source>
</evidence>
<dbReference type="Gene3D" id="3.90.180.10">
    <property type="entry name" value="Medium-chain alcohol dehydrogenases, catalytic domain"/>
    <property type="match status" value="1"/>
</dbReference>
<evidence type="ECO:0000259" key="10">
    <source>
        <dbReference type="SMART" id="SM00829"/>
    </source>
</evidence>
<dbReference type="InterPro" id="IPR020843">
    <property type="entry name" value="ER"/>
</dbReference>
<dbReference type="SUPFAM" id="SSF51735">
    <property type="entry name" value="NAD(P)-binding Rossmann-fold domains"/>
    <property type="match status" value="1"/>
</dbReference>
<dbReference type="Gene3D" id="3.40.50.720">
    <property type="entry name" value="NAD(P)-binding Rossmann-like Domain"/>
    <property type="match status" value="1"/>
</dbReference>
<dbReference type="InterPro" id="IPR045306">
    <property type="entry name" value="SDH-like"/>
</dbReference>
<dbReference type="InterPro" id="IPR011032">
    <property type="entry name" value="GroES-like_sf"/>
</dbReference>
<dbReference type="EMBL" id="JBDJPC010000007">
    <property type="protein sequence ID" value="KAL1494455.1"/>
    <property type="molecule type" value="Genomic_DNA"/>
</dbReference>
<name>A0ABD1ELB8_HYPHA</name>
<dbReference type="InterPro" id="IPR036291">
    <property type="entry name" value="NAD(P)-bd_dom_sf"/>
</dbReference>
<dbReference type="PANTHER" id="PTHR43161:SF9">
    <property type="entry name" value="SORBITOL DEHYDROGENASE"/>
    <property type="match status" value="1"/>
</dbReference>
<dbReference type="InterPro" id="IPR013154">
    <property type="entry name" value="ADH-like_N"/>
</dbReference>
<dbReference type="Pfam" id="PF00107">
    <property type="entry name" value="ADH_zinc_N"/>
    <property type="match status" value="1"/>
</dbReference>
<dbReference type="GO" id="GO:0046872">
    <property type="term" value="F:metal ion binding"/>
    <property type="evidence" value="ECO:0007669"/>
    <property type="project" value="UniProtKB-KW"/>
</dbReference>
<dbReference type="GO" id="GO:0016491">
    <property type="term" value="F:oxidoreductase activity"/>
    <property type="evidence" value="ECO:0007669"/>
    <property type="project" value="UniProtKB-KW"/>
</dbReference>
<keyword evidence="6" id="KW-0520">NAD</keyword>
<reference evidence="11 12" key="1">
    <citation type="submission" date="2024-05" db="EMBL/GenBank/DDBJ databases">
        <title>Genetic variation in Jamaican populations of the coffee berry borer (Hypothenemus hampei).</title>
        <authorList>
            <person name="Errbii M."/>
            <person name="Myrie A."/>
        </authorList>
    </citation>
    <scope>NUCLEOTIDE SEQUENCE [LARGE SCALE GENOMIC DNA]</scope>
    <source>
        <strain evidence="11">JA-Hopewell-2020-01-JO</strain>
        <tissue evidence="11">Whole body</tissue>
    </source>
</reference>
<dbReference type="InterPro" id="IPR013149">
    <property type="entry name" value="ADH-like_C"/>
</dbReference>
<dbReference type="SMART" id="SM00829">
    <property type="entry name" value="PKS_ER"/>
    <property type="match status" value="1"/>
</dbReference>
<accession>A0ABD1ELB8</accession>
<dbReference type="PROSITE" id="PS00059">
    <property type="entry name" value="ADH_ZINC"/>
    <property type="match status" value="1"/>
</dbReference>
<feature type="domain" description="Enoyl reductase (ER)" evidence="10">
    <location>
        <begin position="97"/>
        <end position="430"/>
    </location>
</feature>
<evidence type="ECO:0000256" key="7">
    <source>
        <dbReference type="ARBA" id="ARBA00026132"/>
    </source>
</evidence>
<proteinExistence type="inferred from homology"/>
<evidence type="ECO:0000256" key="8">
    <source>
        <dbReference type="ARBA" id="ARBA00032485"/>
    </source>
</evidence>
<dbReference type="Pfam" id="PF08240">
    <property type="entry name" value="ADH_N"/>
    <property type="match status" value="1"/>
</dbReference>
<dbReference type="InterPro" id="IPR002328">
    <property type="entry name" value="ADH_Zn_CS"/>
</dbReference>
<evidence type="ECO:0000256" key="1">
    <source>
        <dbReference type="ARBA" id="ARBA00001947"/>
    </source>
</evidence>
<keyword evidence="3 9" id="KW-0479">Metal-binding</keyword>
<dbReference type="AlphaFoldDB" id="A0ABD1ELB8"/>
<evidence type="ECO:0000256" key="4">
    <source>
        <dbReference type="ARBA" id="ARBA00022833"/>
    </source>
</evidence>
<keyword evidence="4 9" id="KW-0862">Zinc</keyword>
<organism evidence="11 12">
    <name type="scientific">Hypothenemus hampei</name>
    <name type="common">Coffee berry borer</name>
    <dbReference type="NCBI Taxonomy" id="57062"/>
    <lineage>
        <taxon>Eukaryota</taxon>
        <taxon>Metazoa</taxon>
        <taxon>Ecdysozoa</taxon>
        <taxon>Arthropoda</taxon>
        <taxon>Hexapoda</taxon>
        <taxon>Insecta</taxon>
        <taxon>Pterygota</taxon>
        <taxon>Neoptera</taxon>
        <taxon>Endopterygota</taxon>
        <taxon>Coleoptera</taxon>
        <taxon>Polyphaga</taxon>
        <taxon>Cucujiformia</taxon>
        <taxon>Curculionidae</taxon>
        <taxon>Scolytinae</taxon>
        <taxon>Hypothenemus</taxon>
    </lineage>
</organism>
<evidence type="ECO:0000256" key="5">
    <source>
        <dbReference type="ARBA" id="ARBA00023002"/>
    </source>
</evidence>
<comment type="cofactor">
    <cofactor evidence="1 9">
        <name>Zn(2+)</name>
        <dbReference type="ChEBI" id="CHEBI:29105"/>
    </cofactor>
</comment>
<keyword evidence="5" id="KW-0560">Oxidoreductase</keyword>
<gene>
    <name evidence="11" type="ORF">ABEB36_010053</name>
</gene>
<dbReference type="Proteomes" id="UP001566132">
    <property type="component" value="Unassembled WGS sequence"/>
</dbReference>
<comment type="similarity">
    <text evidence="2 9">Belongs to the zinc-containing alcohol dehydrogenase family.</text>
</comment>